<evidence type="ECO:0000256" key="7">
    <source>
        <dbReference type="ARBA" id="ARBA00023136"/>
    </source>
</evidence>
<evidence type="ECO:0000256" key="2">
    <source>
        <dbReference type="ARBA" id="ARBA00006859"/>
    </source>
</evidence>
<dbReference type="InParanoid" id="A0A1X7T0X6"/>
<dbReference type="GO" id="GO:0006465">
    <property type="term" value="P:signal peptide processing"/>
    <property type="evidence" value="ECO:0007669"/>
    <property type="project" value="TreeGrafter"/>
</dbReference>
<name>A0A1X7T0X6_AMPQE</name>
<evidence type="ECO:0000256" key="3">
    <source>
        <dbReference type="ARBA" id="ARBA00022692"/>
    </source>
</evidence>
<dbReference type="GO" id="GO:0033619">
    <property type="term" value="P:membrane protein proteolysis"/>
    <property type="evidence" value="ECO:0007669"/>
    <property type="project" value="TreeGrafter"/>
</dbReference>
<feature type="transmembrane region" description="Helical" evidence="8">
    <location>
        <begin position="78"/>
        <end position="96"/>
    </location>
</feature>
<feature type="transmembrane region" description="Helical" evidence="8">
    <location>
        <begin position="204"/>
        <end position="226"/>
    </location>
</feature>
<proteinExistence type="inferred from homology"/>
<dbReference type="GO" id="GO:0042500">
    <property type="term" value="F:aspartic endopeptidase activity, intramembrane cleaving"/>
    <property type="evidence" value="ECO:0007669"/>
    <property type="project" value="InterPro"/>
</dbReference>
<dbReference type="GO" id="GO:0098554">
    <property type="term" value="C:cytoplasmic side of endoplasmic reticulum membrane"/>
    <property type="evidence" value="ECO:0007669"/>
    <property type="project" value="TreeGrafter"/>
</dbReference>
<dbReference type="AlphaFoldDB" id="A0A1X7T0X6"/>
<dbReference type="EnsemblMetazoa" id="Aqu2.1.08100_001">
    <property type="protein sequence ID" value="Aqu2.1.08100_001"/>
    <property type="gene ID" value="Aqu2.1.08100"/>
</dbReference>
<feature type="transmembrane region" description="Helical" evidence="8">
    <location>
        <begin position="171"/>
        <end position="192"/>
    </location>
</feature>
<dbReference type="InterPro" id="IPR007369">
    <property type="entry name" value="Peptidase_A22B_SPP"/>
</dbReference>
<reference evidence="9" key="1">
    <citation type="submission" date="2017-05" db="UniProtKB">
        <authorList>
            <consortium name="EnsemblMetazoa"/>
        </authorList>
    </citation>
    <scope>IDENTIFICATION</scope>
</reference>
<dbReference type="InterPro" id="IPR006639">
    <property type="entry name" value="Preselin/SPP"/>
</dbReference>
<evidence type="ECO:0000256" key="4">
    <source>
        <dbReference type="ARBA" id="ARBA00022801"/>
    </source>
</evidence>
<comment type="subcellular location">
    <subcellularLocation>
        <location evidence="1">Endoplasmic reticulum membrane</location>
        <topology evidence="1">Multi-pass membrane protein</topology>
    </subcellularLocation>
</comment>
<dbReference type="SMART" id="SM00730">
    <property type="entry name" value="PSN"/>
    <property type="match status" value="1"/>
</dbReference>
<evidence type="ECO:0008006" key="10">
    <source>
        <dbReference type="Google" id="ProtNLM"/>
    </source>
</evidence>
<keyword evidence="4" id="KW-0378">Hydrolase</keyword>
<dbReference type="PANTHER" id="PTHR12174">
    <property type="entry name" value="SIGNAL PEPTIDE PEPTIDASE"/>
    <property type="match status" value="1"/>
</dbReference>
<keyword evidence="5" id="KW-0256">Endoplasmic reticulum</keyword>
<evidence type="ECO:0000256" key="8">
    <source>
        <dbReference type="SAM" id="Phobius"/>
    </source>
</evidence>
<dbReference type="STRING" id="400682.A0A1X7T0X6"/>
<feature type="transmembrane region" description="Helical" evidence="8">
    <location>
        <begin position="232"/>
        <end position="250"/>
    </location>
</feature>
<dbReference type="GO" id="GO:0098553">
    <property type="term" value="C:lumenal side of endoplasmic reticulum membrane"/>
    <property type="evidence" value="ECO:0007669"/>
    <property type="project" value="TreeGrafter"/>
</dbReference>
<keyword evidence="6 8" id="KW-1133">Transmembrane helix</keyword>
<protein>
    <recommendedName>
        <fullName evidence="10">Minor histocompatibility antigen H13</fullName>
    </recommendedName>
</protein>
<evidence type="ECO:0000256" key="5">
    <source>
        <dbReference type="ARBA" id="ARBA00022824"/>
    </source>
</evidence>
<feature type="transmembrane region" description="Helical" evidence="8">
    <location>
        <begin position="36"/>
        <end position="57"/>
    </location>
</feature>
<evidence type="ECO:0000256" key="6">
    <source>
        <dbReference type="ARBA" id="ARBA00022989"/>
    </source>
</evidence>
<dbReference type="Pfam" id="PF04258">
    <property type="entry name" value="Peptidase_A22B"/>
    <property type="match status" value="1"/>
</dbReference>
<accession>A0A1X7T0X6</accession>
<dbReference type="PANTHER" id="PTHR12174:SF23">
    <property type="entry name" value="MINOR HISTOCOMPATIBILITY ANTIGEN H13"/>
    <property type="match status" value="1"/>
</dbReference>
<keyword evidence="7 8" id="KW-0472">Membrane</keyword>
<evidence type="ECO:0000313" key="9">
    <source>
        <dbReference type="EnsemblMetazoa" id="Aqu2.1.08100_001"/>
    </source>
</evidence>
<sequence>MADTDSIVYNETENNESLASNVSGREAASREGLATAYIFLFAMALVPIFIGSLRSVVYHYNLKKKGEQAEERIRMREAAMFPIYASVALFSLYMIFKRFSHSLSPSPFPHSFSFFPHIPVGCTLLGGLFLYDIFWVFGTDVMVTVAKSFDAPIKLMVPLDLPENGMDASNFGMLGLGDIVIPGLFIALLCRFDFNHHPSKFRGYFYTSFIAYIIGLGTTIAIMHIFKAAQPALLYLVPTCVGLPLVLALIRGELGPLFA</sequence>
<organism evidence="9">
    <name type="scientific">Amphimedon queenslandica</name>
    <name type="common">Sponge</name>
    <dbReference type="NCBI Taxonomy" id="400682"/>
    <lineage>
        <taxon>Eukaryota</taxon>
        <taxon>Metazoa</taxon>
        <taxon>Porifera</taxon>
        <taxon>Demospongiae</taxon>
        <taxon>Heteroscleromorpha</taxon>
        <taxon>Haplosclerida</taxon>
        <taxon>Niphatidae</taxon>
        <taxon>Amphimedon</taxon>
    </lineage>
</organism>
<dbReference type="eggNOG" id="KOG2443">
    <property type="taxonomic scope" value="Eukaryota"/>
</dbReference>
<dbReference type="OrthoDB" id="29661at2759"/>
<evidence type="ECO:0000256" key="1">
    <source>
        <dbReference type="ARBA" id="ARBA00004477"/>
    </source>
</evidence>
<comment type="similarity">
    <text evidence="2">Belongs to the peptidase A22B family.</text>
</comment>
<keyword evidence="3 8" id="KW-0812">Transmembrane</keyword>